<dbReference type="Pfam" id="PF19777">
    <property type="entry name" value="DUF6263"/>
    <property type="match status" value="1"/>
</dbReference>
<dbReference type="Proteomes" id="UP000185491">
    <property type="component" value="Chromosome"/>
</dbReference>
<dbReference type="AlphaFoldDB" id="A0A1L7D2F2"/>
<organism evidence="1 2">
    <name type="scientific">Corynebacterium phocae</name>
    <dbReference type="NCBI Taxonomy" id="161895"/>
    <lineage>
        <taxon>Bacteria</taxon>
        <taxon>Bacillati</taxon>
        <taxon>Actinomycetota</taxon>
        <taxon>Actinomycetes</taxon>
        <taxon>Mycobacteriales</taxon>
        <taxon>Corynebacteriaceae</taxon>
        <taxon>Corynebacterium</taxon>
    </lineage>
</organism>
<name>A0A1L7D2F2_9CORY</name>
<evidence type="ECO:0000313" key="1">
    <source>
        <dbReference type="EMBL" id="APT92253.1"/>
    </source>
</evidence>
<evidence type="ECO:0000313" key="2">
    <source>
        <dbReference type="Proteomes" id="UP000185491"/>
    </source>
</evidence>
<proteinExistence type="predicted"/>
<protein>
    <submittedName>
        <fullName evidence="1">Uncharacterized protein</fullName>
    </submittedName>
</protein>
<dbReference type="RefSeq" id="WP_075733540.1">
    <property type="nucleotide sequence ID" value="NZ_CP009249.1"/>
</dbReference>
<reference evidence="1 2" key="1">
    <citation type="submission" date="2014-08" db="EMBL/GenBank/DDBJ databases">
        <title>Complete genome sequence of Corynebacterium phocae M408/89/1(T)(=DSM 44612(T)), isolated from the common seal (Phoca vitulina).</title>
        <authorList>
            <person name="Ruckert C."/>
            <person name="Albersmeier A."/>
            <person name="Winkler A."/>
            <person name="Kalinowski J."/>
        </authorList>
    </citation>
    <scope>NUCLEOTIDE SEQUENCE [LARGE SCALE GENOMIC DNA]</scope>
    <source>
        <strain evidence="1 2">M408/89/1</strain>
    </source>
</reference>
<keyword evidence="2" id="KW-1185">Reference proteome</keyword>
<dbReference type="STRING" id="161895.CPHO_04370"/>
<accession>A0A1L7D2F2</accession>
<dbReference type="KEGG" id="cpho:CPHO_04370"/>
<dbReference type="EMBL" id="CP009249">
    <property type="protein sequence ID" value="APT92253.1"/>
    <property type="molecule type" value="Genomic_DNA"/>
</dbReference>
<dbReference type="OrthoDB" id="4566419at2"/>
<dbReference type="InterPro" id="IPR046230">
    <property type="entry name" value="DUF6263"/>
</dbReference>
<gene>
    <name evidence="1" type="ORF">CPHO_04370</name>
</gene>
<sequence length="295" mass="30665">MKRVVAIVLSLALAGCDYSPPGPPVEEAVGAPLDAPRVSVTAPGDGQQQVMAFTDIDSAQEVSVAVSEGFNQDVIQAAAADGFHPSVATAAVTLPLNIEVTPASDAASGQAPATRNVFAKVQATPDIPTAEGFQFGWRAVDSGQASSLRLAAPKQASDEDRAAAEQAILKLVAHQVVFPTDPIAPGATWTVESRVTGDNTLLQTTTYRLVSYKDNQATLDVDISQRPSLGALQLADGQSVDVLNTQSESTGTLTVDLTKPLPVAGEVDVTTTVIYGQKDAAVRVIQTTATKVRFS</sequence>
<dbReference type="PROSITE" id="PS51257">
    <property type="entry name" value="PROKAR_LIPOPROTEIN"/>
    <property type="match status" value="1"/>
</dbReference>